<dbReference type="PANTHER" id="PTHR43394:SF1">
    <property type="entry name" value="ATP-BINDING CASSETTE SUB-FAMILY B MEMBER 10, MITOCHONDRIAL"/>
    <property type="match status" value="1"/>
</dbReference>
<dbReference type="PROSITE" id="PS50893">
    <property type="entry name" value="ABC_TRANSPORTER_2"/>
    <property type="match status" value="1"/>
</dbReference>
<evidence type="ECO:0000259" key="11">
    <source>
        <dbReference type="PROSITE" id="PS50893"/>
    </source>
</evidence>
<keyword evidence="7 14" id="KW-0067">ATP-binding</keyword>
<comment type="caution">
    <text evidence="14">The sequence shown here is derived from an EMBL/GenBank/DDBJ whole genome shotgun (WGS) entry which is preliminary data.</text>
</comment>
<dbReference type="SUPFAM" id="SSF90123">
    <property type="entry name" value="ABC transporter transmembrane region"/>
    <property type="match status" value="1"/>
</dbReference>
<dbReference type="Pfam" id="PF03412">
    <property type="entry name" value="Peptidase_C39"/>
    <property type="match status" value="1"/>
</dbReference>
<dbReference type="InterPro" id="IPR005074">
    <property type="entry name" value="Peptidase_C39"/>
</dbReference>
<protein>
    <submittedName>
        <fullName evidence="14">ABC transporter ATP-binding protein</fullName>
    </submittedName>
</protein>
<dbReference type="InterPro" id="IPR039421">
    <property type="entry name" value="Type_1_exporter"/>
</dbReference>
<dbReference type="Gene3D" id="3.90.70.10">
    <property type="entry name" value="Cysteine proteinases"/>
    <property type="match status" value="1"/>
</dbReference>
<feature type="transmembrane region" description="Helical" evidence="10">
    <location>
        <begin position="220"/>
        <end position="246"/>
    </location>
</feature>
<dbReference type="InterPro" id="IPR017871">
    <property type="entry name" value="ABC_transporter-like_CS"/>
</dbReference>
<dbReference type="AlphaFoldDB" id="A0A0J6CNI0"/>
<evidence type="ECO:0000256" key="1">
    <source>
        <dbReference type="ARBA" id="ARBA00004651"/>
    </source>
</evidence>
<dbReference type="CDD" id="cd18571">
    <property type="entry name" value="ABC_6TM_peptidase_like"/>
    <property type="match status" value="1"/>
</dbReference>
<feature type="transmembrane region" description="Helical" evidence="10">
    <location>
        <begin position="320"/>
        <end position="341"/>
    </location>
</feature>
<reference evidence="14 15" key="1">
    <citation type="submission" date="2015-06" db="EMBL/GenBank/DDBJ databases">
        <title>Draft Genome Sequence of Parabacteroides goldsteinii with Putative Novel Metallo-Beta-Lactamases Isolated from a Blood Culture from a Human Patient.</title>
        <authorList>
            <person name="Krogh T.J."/>
            <person name="Agergaard C.N."/>
            <person name="Moller-Jensen J."/>
            <person name="Justesen U.S."/>
        </authorList>
    </citation>
    <scope>NUCLEOTIDE SEQUENCE [LARGE SCALE GENOMIC DNA]</scope>
    <source>
        <strain evidence="14 15">910340</strain>
    </source>
</reference>
<evidence type="ECO:0000256" key="9">
    <source>
        <dbReference type="ARBA" id="ARBA00023136"/>
    </source>
</evidence>
<dbReference type="GO" id="GO:0006508">
    <property type="term" value="P:proteolysis"/>
    <property type="evidence" value="ECO:0007669"/>
    <property type="project" value="InterPro"/>
</dbReference>
<dbReference type="RefSeq" id="WP_048315364.1">
    <property type="nucleotide sequence ID" value="NZ_LFJV01000030.1"/>
</dbReference>
<feature type="domain" description="ABC transporter" evidence="11">
    <location>
        <begin position="500"/>
        <end position="736"/>
    </location>
</feature>
<feature type="transmembrane region" description="Helical" evidence="10">
    <location>
        <begin position="293"/>
        <end position="314"/>
    </location>
</feature>
<evidence type="ECO:0000259" key="12">
    <source>
        <dbReference type="PROSITE" id="PS50929"/>
    </source>
</evidence>
<dbReference type="InterPro" id="IPR011527">
    <property type="entry name" value="ABC1_TM_dom"/>
</dbReference>
<dbReference type="FunFam" id="3.40.50.300:FF:000221">
    <property type="entry name" value="Multidrug ABC transporter ATP-binding protein"/>
    <property type="match status" value="1"/>
</dbReference>
<dbReference type="Proteomes" id="UP000036166">
    <property type="component" value="Unassembled WGS sequence"/>
</dbReference>
<comment type="subcellular location">
    <subcellularLocation>
        <location evidence="1">Cell membrane</location>
        <topology evidence="1">Multi-pass membrane protein</topology>
    </subcellularLocation>
</comment>
<dbReference type="InterPro" id="IPR003593">
    <property type="entry name" value="AAA+_ATPase"/>
</dbReference>
<dbReference type="Gene3D" id="3.40.50.300">
    <property type="entry name" value="P-loop containing nucleotide triphosphate hydrolases"/>
    <property type="match status" value="1"/>
</dbReference>
<dbReference type="GO" id="GO:0008233">
    <property type="term" value="F:peptidase activity"/>
    <property type="evidence" value="ECO:0007669"/>
    <property type="project" value="InterPro"/>
</dbReference>
<evidence type="ECO:0000256" key="3">
    <source>
        <dbReference type="ARBA" id="ARBA00022475"/>
    </source>
</evidence>
<evidence type="ECO:0000256" key="4">
    <source>
        <dbReference type="ARBA" id="ARBA00022692"/>
    </source>
</evidence>
<feature type="domain" description="ABC transmembrane type-1" evidence="12">
    <location>
        <begin position="186"/>
        <end position="465"/>
    </location>
</feature>
<dbReference type="InterPro" id="IPR036640">
    <property type="entry name" value="ABC1_TM_sf"/>
</dbReference>
<dbReference type="Gene3D" id="1.20.1560.10">
    <property type="entry name" value="ABC transporter type 1, transmembrane domain"/>
    <property type="match status" value="1"/>
</dbReference>
<accession>A0A0J6CNI0</accession>
<dbReference type="GO" id="GO:0005524">
    <property type="term" value="F:ATP binding"/>
    <property type="evidence" value="ECO:0007669"/>
    <property type="project" value="UniProtKB-KW"/>
</dbReference>
<dbReference type="PROSITE" id="PS00211">
    <property type="entry name" value="ABC_TRANSPORTER_1"/>
    <property type="match status" value="1"/>
</dbReference>
<dbReference type="InterPro" id="IPR003439">
    <property type="entry name" value="ABC_transporter-like_ATP-bd"/>
</dbReference>
<evidence type="ECO:0000259" key="13">
    <source>
        <dbReference type="PROSITE" id="PS50990"/>
    </source>
</evidence>
<organism evidence="14 15">
    <name type="scientific">Parabacteroides goldsteinii</name>
    <dbReference type="NCBI Taxonomy" id="328812"/>
    <lineage>
        <taxon>Bacteria</taxon>
        <taxon>Pseudomonadati</taxon>
        <taxon>Bacteroidota</taxon>
        <taxon>Bacteroidia</taxon>
        <taxon>Bacteroidales</taxon>
        <taxon>Tannerellaceae</taxon>
        <taxon>Parabacteroides</taxon>
    </lineage>
</organism>
<feature type="domain" description="Peptidase C39" evidence="13">
    <location>
        <begin position="9"/>
        <end position="137"/>
    </location>
</feature>
<keyword evidence="3" id="KW-1003">Cell membrane</keyword>
<sequence length="742" mass="84457">MNKFPFYQQHDSMDCGPSCLRMVSAYYGRRFELYKLRDLCFANRNGVTMLGISDAAEKIGFRSMGLRTSFDRLRKEVILPCIIHWRQDHFVVVYKIKVKLKKKGFEGKVYVADPAFGLVTYSVAEFLDGWISTKENEKDKGMVLMLSPSLSFYESDSESEIDKSKKYSLIHFFSYIKPHKKLFFQVILGMVMGMIIQLLFPFITQSMVDFGVLNSDLNFIILVLVAQFVLSFSQLAVGFVQSWIFLHVTTRINISLISDFITKMLKLPINFFESKKTGDIMQRIGDHSRIQEFFTGTSLSTLFSFFNFFIFAIILGYYNIGMLVCFVLGHAVYVGWVMLFLGIRRELDFKRFDKSARNQSSIIQLITGAEEIKLNGCERKIRWKWETIQAELFEVSIKGLTVSQIQSIGAFFISNILNIGLSVFSAYLVIEGRITLGMMMALSYIIGQLKAPVENFIGFVHSYQDAKISLERLGEVHFREDEDKMNETRQKNLSPGNKDLVLKDLSFSYLGPSSTPVLDKLNLIFPYNKVTAIVGESGSGKTTILKMLLGYYEPQFGGINVGVTNLKNIDTNYWRSVCGVVMQDGFLFSDTIAENIAIGDERVDTTRLYYAAKVANIHEFIEELPAGYNTKIGQEGSGISQGQKQRILIARAVYKNPEYIFLDEATNSLDANNERIIIDNLQDFYQGRTVVIVAHRLSTVKKADKIVVLDHGKIVAEGTHTELVEQHGYYYDLVKNQLELAN</sequence>
<feature type="transmembrane region" description="Helical" evidence="10">
    <location>
        <begin position="408"/>
        <end position="430"/>
    </location>
</feature>
<dbReference type="Pfam" id="PF00005">
    <property type="entry name" value="ABC_tran"/>
    <property type="match status" value="1"/>
</dbReference>
<keyword evidence="9 10" id="KW-0472">Membrane</keyword>
<feature type="transmembrane region" description="Helical" evidence="10">
    <location>
        <begin position="182"/>
        <end position="200"/>
    </location>
</feature>
<keyword evidence="5" id="KW-0547">Nucleotide-binding</keyword>
<gene>
    <name evidence="14" type="ORF">ACM15_10460</name>
</gene>
<keyword evidence="6" id="KW-0378">Hydrolase</keyword>
<dbReference type="GO" id="GO:0016887">
    <property type="term" value="F:ATP hydrolysis activity"/>
    <property type="evidence" value="ECO:0007669"/>
    <property type="project" value="InterPro"/>
</dbReference>
<keyword evidence="8 10" id="KW-1133">Transmembrane helix</keyword>
<dbReference type="InterPro" id="IPR027417">
    <property type="entry name" value="P-loop_NTPase"/>
</dbReference>
<evidence type="ECO:0000256" key="2">
    <source>
        <dbReference type="ARBA" id="ARBA00022448"/>
    </source>
</evidence>
<evidence type="ECO:0000313" key="15">
    <source>
        <dbReference type="Proteomes" id="UP000036166"/>
    </source>
</evidence>
<dbReference type="PATRIC" id="fig|328812.4.peg.2768"/>
<evidence type="ECO:0000256" key="6">
    <source>
        <dbReference type="ARBA" id="ARBA00022801"/>
    </source>
</evidence>
<evidence type="ECO:0000313" key="14">
    <source>
        <dbReference type="EMBL" id="KMM33719.1"/>
    </source>
</evidence>
<keyword evidence="4 10" id="KW-0812">Transmembrane</keyword>
<dbReference type="EMBL" id="LFJV01000030">
    <property type="protein sequence ID" value="KMM33719.1"/>
    <property type="molecule type" value="Genomic_DNA"/>
</dbReference>
<proteinExistence type="predicted"/>
<evidence type="ECO:0000256" key="5">
    <source>
        <dbReference type="ARBA" id="ARBA00022741"/>
    </source>
</evidence>
<name>A0A0J6CNI0_9BACT</name>
<dbReference type="GO" id="GO:0015421">
    <property type="term" value="F:ABC-type oligopeptide transporter activity"/>
    <property type="evidence" value="ECO:0007669"/>
    <property type="project" value="TreeGrafter"/>
</dbReference>
<dbReference type="PROSITE" id="PS50929">
    <property type="entry name" value="ABC_TM1F"/>
    <property type="match status" value="1"/>
</dbReference>
<evidence type="ECO:0000256" key="8">
    <source>
        <dbReference type="ARBA" id="ARBA00022989"/>
    </source>
</evidence>
<evidence type="ECO:0000256" key="10">
    <source>
        <dbReference type="SAM" id="Phobius"/>
    </source>
</evidence>
<evidence type="ECO:0000256" key="7">
    <source>
        <dbReference type="ARBA" id="ARBA00022840"/>
    </source>
</evidence>
<dbReference type="PANTHER" id="PTHR43394">
    <property type="entry name" value="ATP-DEPENDENT PERMEASE MDL1, MITOCHONDRIAL"/>
    <property type="match status" value="1"/>
</dbReference>
<dbReference type="GO" id="GO:0005886">
    <property type="term" value="C:plasma membrane"/>
    <property type="evidence" value="ECO:0007669"/>
    <property type="project" value="UniProtKB-SubCell"/>
</dbReference>
<keyword evidence="2" id="KW-0813">Transport</keyword>
<dbReference type="SMART" id="SM00382">
    <property type="entry name" value="AAA"/>
    <property type="match status" value="1"/>
</dbReference>
<dbReference type="SUPFAM" id="SSF52540">
    <property type="entry name" value="P-loop containing nucleoside triphosphate hydrolases"/>
    <property type="match status" value="1"/>
</dbReference>
<dbReference type="PROSITE" id="PS50990">
    <property type="entry name" value="PEPTIDASE_C39"/>
    <property type="match status" value="1"/>
</dbReference>
<dbReference type="Pfam" id="PF00664">
    <property type="entry name" value="ABC_membrane"/>
    <property type="match status" value="1"/>
</dbReference>